<dbReference type="InterPro" id="IPR043502">
    <property type="entry name" value="DNA/RNA_pol_sf"/>
</dbReference>
<dbReference type="InterPro" id="IPR000477">
    <property type="entry name" value="RT_dom"/>
</dbReference>
<dbReference type="Gene3D" id="3.60.10.10">
    <property type="entry name" value="Endonuclease/exonuclease/phosphatase"/>
    <property type="match status" value="1"/>
</dbReference>
<keyword evidence="3" id="KW-1185">Reference proteome</keyword>
<dbReference type="EMBL" id="CAUYUJ010016113">
    <property type="protein sequence ID" value="CAK0861984.1"/>
    <property type="molecule type" value="Genomic_DNA"/>
</dbReference>
<dbReference type="SUPFAM" id="SSF56672">
    <property type="entry name" value="DNA/RNA polymerases"/>
    <property type="match status" value="1"/>
</dbReference>
<reference evidence="2" key="1">
    <citation type="submission" date="2023-10" db="EMBL/GenBank/DDBJ databases">
        <authorList>
            <person name="Chen Y."/>
            <person name="Shah S."/>
            <person name="Dougan E. K."/>
            <person name="Thang M."/>
            <person name="Chan C."/>
        </authorList>
    </citation>
    <scope>NUCLEOTIDE SEQUENCE [LARGE SCALE GENOMIC DNA]</scope>
</reference>
<evidence type="ECO:0000259" key="1">
    <source>
        <dbReference type="Pfam" id="PF00078"/>
    </source>
</evidence>
<accession>A0ABN9URZ6</accession>
<evidence type="ECO:0000313" key="2">
    <source>
        <dbReference type="EMBL" id="CAK0861984.1"/>
    </source>
</evidence>
<feature type="non-terminal residue" evidence="2">
    <location>
        <position position="1333"/>
    </location>
</feature>
<dbReference type="Proteomes" id="UP001189429">
    <property type="component" value="Unassembled WGS sequence"/>
</dbReference>
<sequence length="1333" mass="147456">MLSPAVAKLWWDQYVAPTFSPSGRAVALHIAIGGRKYAFVSVYAPHAERPASEREAFRDELTTLLAAIPAGTARIAGGDWNASIHADMAARLGCGTRLLPGSTSSHAQDVLGCLNDSGLSHLDSHLATRHRATFRFPQQTMAANRWREYDYFATDMPCSAGLWCQLRTGALPFGDHFFKRVRLQLPAAPGAKERRLARGPPGTVQSGFGDGARHVGPIRREWMQGPSAAATALREQYSAAADAALDARGAPEDEMAWDDLAAVLRVSAAGVVGRSAGVKVECPFVAQLRTIGRQNATERRLAWDAVRRARGTPGEEVAVAAHRETRRRHRLEHRQARARLVKEVAADLTRAAADNDTGALYRGLRRLGVWLSDLAPAEALPFTPKDARDHLLKLDEAAPAVDAAALDTVPPHVWRDALPPGMSDLAEPPSADEVRAAMRAMRDSAPGDDEVSIGVIRAASARVQEQVIRLAQQMWVTPPTAWRDQFGETPFRGLQILLFKKKGLRTDLNNYRGICLLSVLSRILAKTVATRLARWAEEAGVHSNTQWGNRKYRSTRDAILVARATMEEVTRLPRAPGENTLCLILFDIMKAFPSVPRPLLRAVLLRLALPATLVDLVIGLHDVTFYVVRTAAGDSDPYCLRRGVREGCPTSGLLFTLYHAVVMAAILPKLPKTLVTYDPERPLPRAAPAAETKQTLVLDTLCFVDDTTVLQEKRHCAATEQVVSDGLRAFGSLIHPGKTERYLPHGAAPATGAEPAWQPAVKLLGAWFDADGSYVSDDNHRLEAARKAWRALWRQMPRLGLTVRQRGSIVQAAVISSLLYGAEARAFHSTTIVRYQRFVDRMVRGLTACRLRSMRGLKTGTDLRREACIQSIEVQVKRRQYQYLGHVARYPPERVERCILGAWIPGVSDLTMGRGEGNRLRLRTQYWTRIREVMCHTDVPEAEWPQRWMATAADRPVWQAAVREAVKMAEEHALRDSWVLRHSAEAEAARQLQAAAPVHPEDGTLQCPKCQRWFPKQGFRHHARQCDGGPAKVPPRRTLCDRCGKTVSCISDHQRRPACREAAAAKARARTAQERAARAQLLRDGPREPVVDADGAIAAAAADEAAGCFSVRSLCHYCSQEHSEPPGRCKAAPFRVWLYCVLSRRGGRLAENDRRLLHTTAALVVALDRQVQLHDDRVSWLFVLWAEPLKQETVRVRDAWRAADPWRGQQDGDADAAPGPHPMGSQRSVLHALFFDHMASQLPAESPHRAALDLLRGLDGEALDRSVFRLQAKHREPREGTPWAWQLVLCAGAPSEYVSSLHRVARELRGSFGSISFMAQRSRDGPLSLEIRS</sequence>
<evidence type="ECO:0000313" key="3">
    <source>
        <dbReference type="Proteomes" id="UP001189429"/>
    </source>
</evidence>
<organism evidence="2 3">
    <name type="scientific">Prorocentrum cordatum</name>
    <dbReference type="NCBI Taxonomy" id="2364126"/>
    <lineage>
        <taxon>Eukaryota</taxon>
        <taxon>Sar</taxon>
        <taxon>Alveolata</taxon>
        <taxon>Dinophyceae</taxon>
        <taxon>Prorocentrales</taxon>
        <taxon>Prorocentraceae</taxon>
        <taxon>Prorocentrum</taxon>
    </lineage>
</organism>
<name>A0ABN9URZ6_9DINO</name>
<dbReference type="CDD" id="cd01650">
    <property type="entry name" value="RT_nLTR_like"/>
    <property type="match status" value="1"/>
</dbReference>
<proteinExistence type="predicted"/>
<dbReference type="Pfam" id="PF00078">
    <property type="entry name" value="RVT_1"/>
    <property type="match status" value="1"/>
</dbReference>
<feature type="domain" description="Reverse transcriptase" evidence="1">
    <location>
        <begin position="500"/>
        <end position="766"/>
    </location>
</feature>
<comment type="caution">
    <text evidence="2">The sequence shown here is derived from an EMBL/GenBank/DDBJ whole genome shotgun (WGS) entry which is preliminary data.</text>
</comment>
<dbReference type="SUPFAM" id="SSF56219">
    <property type="entry name" value="DNase I-like"/>
    <property type="match status" value="1"/>
</dbReference>
<dbReference type="PANTHER" id="PTHR19446">
    <property type="entry name" value="REVERSE TRANSCRIPTASES"/>
    <property type="match status" value="1"/>
</dbReference>
<gene>
    <name evidence="2" type="ORF">PCOR1329_LOCUS50510</name>
</gene>
<protein>
    <recommendedName>
        <fullName evidence="1">Reverse transcriptase domain-containing protein</fullName>
    </recommendedName>
</protein>
<dbReference type="InterPro" id="IPR036691">
    <property type="entry name" value="Endo/exonu/phosph_ase_sf"/>
</dbReference>